<dbReference type="Pfam" id="PF02709">
    <property type="entry name" value="Glyco_transf_7C"/>
    <property type="match status" value="1"/>
</dbReference>
<dbReference type="Gene3D" id="3.90.550.10">
    <property type="entry name" value="Spore Coat Polysaccharide Biosynthesis Protein SpsA, Chain A"/>
    <property type="match status" value="1"/>
</dbReference>
<protein>
    <submittedName>
        <fullName evidence="7">Glycosyltransferase, GT2 family</fullName>
    </submittedName>
</protein>
<organism evidence="7 8">
    <name type="scientific">Bradyrhizobium erythrophlei</name>
    <dbReference type="NCBI Taxonomy" id="1437360"/>
    <lineage>
        <taxon>Bacteria</taxon>
        <taxon>Pseudomonadati</taxon>
        <taxon>Pseudomonadota</taxon>
        <taxon>Alphaproteobacteria</taxon>
        <taxon>Hyphomicrobiales</taxon>
        <taxon>Nitrobacteraceae</taxon>
        <taxon>Bradyrhizobium</taxon>
    </lineage>
</organism>
<evidence type="ECO:0000256" key="2">
    <source>
        <dbReference type="ARBA" id="ARBA00022676"/>
    </source>
</evidence>
<accession>A0A1M5TE97</accession>
<proteinExistence type="inferred from homology"/>
<evidence type="ECO:0000256" key="3">
    <source>
        <dbReference type="ARBA" id="ARBA00022679"/>
    </source>
</evidence>
<dbReference type="Proteomes" id="UP000189796">
    <property type="component" value="Chromosome I"/>
</dbReference>
<evidence type="ECO:0000256" key="1">
    <source>
        <dbReference type="ARBA" id="ARBA00006739"/>
    </source>
</evidence>
<evidence type="ECO:0000313" key="8">
    <source>
        <dbReference type="Proteomes" id="UP000189796"/>
    </source>
</evidence>
<keyword evidence="2" id="KW-0328">Glycosyltransferase</keyword>
<keyword evidence="4" id="KW-0812">Transmembrane</keyword>
<dbReference type="PANTHER" id="PTHR43630">
    <property type="entry name" value="POLY-BETA-1,6-N-ACETYL-D-GLUCOSAMINE SYNTHASE"/>
    <property type="match status" value="1"/>
</dbReference>
<evidence type="ECO:0000256" key="4">
    <source>
        <dbReference type="SAM" id="Phobius"/>
    </source>
</evidence>
<feature type="transmembrane region" description="Helical" evidence="4">
    <location>
        <begin position="250"/>
        <end position="278"/>
    </location>
</feature>
<name>A0A1M5TE97_9BRAD</name>
<feature type="domain" description="Glycosyltransferase 2-like" evidence="5">
    <location>
        <begin position="22"/>
        <end position="137"/>
    </location>
</feature>
<sequence length="333" mass="38009">MRRERRLSNAVIPFGLVAIGRNEGERLKQCLRSAAGAAIIIYVDSGSSDGSVEWTRSAGAHLVELARATPFTAARARNHGFRRMRELAPQISYVQFIDGDCELDREWPGHAIRFLEQHQTYCAAVGRLRERFPDRSIYNRLCDDEWNTPIGDALACGGIVMLRVDAFENVQGFRDELIAGEEPELCVRLRSAGWYIRRLDFEMAKHDANMKRFGQWWRRTVRSGYAFAQGAALHGGPPECHWVWESCRSWLWAICLPLTIIISVILFGAWAWLLLLIYPAQIVKQTLRSDGAMGHRILLGFFQVLARFPEACGQLLYLRDRLAARQAQLIEYK</sequence>
<dbReference type="GO" id="GO:0016757">
    <property type="term" value="F:glycosyltransferase activity"/>
    <property type="evidence" value="ECO:0007669"/>
    <property type="project" value="UniProtKB-KW"/>
</dbReference>
<dbReference type="SUPFAM" id="SSF53448">
    <property type="entry name" value="Nucleotide-diphospho-sugar transferases"/>
    <property type="match status" value="1"/>
</dbReference>
<reference evidence="7 8" key="1">
    <citation type="submission" date="2016-11" db="EMBL/GenBank/DDBJ databases">
        <authorList>
            <person name="Jaros S."/>
            <person name="Januszkiewicz K."/>
            <person name="Wedrychowicz H."/>
        </authorList>
    </citation>
    <scope>NUCLEOTIDE SEQUENCE [LARGE SCALE GENOMIC DNA]</scope>
    <source>
        <strain evidence="7 8">GAS138</strain>
    </source>
</reference>
<keyword evidence="4" id="KW-0472">Membrane</keyword>
<evidence type="ECO:0000259" key="6">
    <source>
        <dbReference type="Pfam" id="PF02709"/>
    </source>
</evidence>
<dbReference type="PANTHER" id="PTHR43630:SF1">
    <property type="entry name" value="POLY-BETA-1,6-N-ACETYL-D-GLUCOSAMINE SYNTHASE"/>
    <property type="match status" value="1"/>
</dbReference>
<evidence type="ECO:0000313" key="7">
    <source>
        <dbReference type="EMBL" id="SHH49097.1"/>
    </source>
</evidence>
<dbReference type="InterPro" id="IPR027791">
    <property type="entry name" value="Galactosyl_T_C"/>
</dbReference>
<dbReference type="InterPro" id="IPR029044">
    <property type="entry name" value="Nucleotide-diphossugar_trans"/>
</dbReference>
<dbReference type="OrthoDB" id="8416156at2"/>
<keyword evidence="4" id="KW-1133">Transmembrane helix</keyword>
<dbReference type="Pfam" id="PF00535">
    <property type="entry name" value="Glycos_transf_2"/>
    <property type="match status" value="1"/>
</dbReference>
<comment type="similarity">
    <text evidence="1">Belongs to the glycosyltransferase 2 family.</text>
</comment>
<gene>
    <name evidence="7" type="ORF">SAMN05443248_4980</name>
</gene>
<feature type="domain" description="Galactosyltransferase C-terminal" evidence="6">
    <location>
        <begin position="148"/>
        <end position="204"/>
    </location>
</feature>
<dbReference type="AlphaFoldDB" id="A0A1M5TE97"/>
<dbReference type="EMBL" id="LT670817">
    <property type="protein sequence ID" value="SHH49097.1"/>
    <property type="molecule type" value="Genomic_DNA"/>
</dbReference>
<dbReference type="InterPro" id="IPR001173">
    <property type="entry name" value="Glyco_trans_2-like"/>
</dbReference>
<keyword evidence="3 7" id="KW-0808">Transferase</keyword>
<evidence type="ECO:0000259" key="5">
    <source>
        <dbReference type="Pfam" id="PF00535"/>
    </source>
</evidence>